<dbReference type="AlphaFoldDB" id="I4D266"/>
<dbReference type="RefSeq" id="WP_014825901.1">
    <property type="nucleotide sequence ID" value="NC_018068.1"/>
</dbReference>
<gene>
    <name evidence="2" type="ordered locus">Desaci_0834</name>
</gene>
<accession>I4D266</accession>
<dbReference type="InterPro" id="IPR003731">
    <property type="entry name" value="Di-Nase_FeMo-co_biosynth"/>
</dbReference>
<reference evidence="2 3" key="1">
    <citation type="journal article" date="2012" name="J. Bacteriol.">
        <title>Complete genome sequences of Desulfosporosinus orientis DSM765T, Desulfosporosinus youngiae DSM17734T, Desulfosporosinus meridiei DSM13257T, and Desulfosporosinus acidiphilus DSM22704T.</title>
        <authorList>
            <person name="Pester M."/>
            <person name="Brambilla E."/>
            <person name="Alazard D."/>
            <person name="Rattei T."/>
            <person name="Weinmaier T."/>
            <person name="Han J."/>
            <person name="Lucas S."/>
            <person name="Lapidus A."/>
            <person name="Cheng J.F."/>
            <person name="Goodwin L."/>
            <person name="Pitluck S."/>
            <person name="Peters L."/>
            <person name="Ovchinnikova G."/>
            <person name="Teshima H."/>
            <person name="Detter J.C."/>
            <person name="Han C.S."/>
            <person name="Tapia R."/>
            <person name="Land M.L."/>
            <person name="Hauser L."/>
            <person name="Kyrpides N.C."/>
            <person name="Ivanova N.N."/>
            <person name="Pagani I."/>
            <person name="Huntmann M."/>
            <person name="Wei C.L."/>
            <person name="Davenport K.W."/>
            <person name="Daligault H."/>
            <person name="Chain P.S."/>
            <person name="Chen A."/>
            <person name="Mavromatis K."/>
            <person name="Markowitz V."/>
            <person name="Szeto E."/>
            <person name="Mikhailova N."/>
            <person name="Pati A."/>
            <person name="Wagner M."/>
            <person name="Woyke T."/>
            <person name="Ollivier B."/>
            <person name="Klenk H.P."/>
            <person name="Spring S."/>
            <person name="Loy A."/>
        </authorList>
    </citation>
    <scope>NUCLEOTIDE SEQUENCE [LARGE SCALE GENOMIC DNA]</scope>
    <source>
        <strain evidence="3">DSM 22704 / JCM 16185 / SJ4</strain>
    </source>
</reference>
<dbReference type="Gene3D" id="3.30.420.130">
    <property type="entry name" value="Dinitrogenase iron-molybdenum cofactor biosynthesis domain"/>
    <property type="match status" value="1"/>
</dbReference>
<name>I4D266_DESAJ</name>
<sequence>MKIAVASNNGMVAEHFGHCHSFSIFQVENNQIVQIDSILNPGHKPGFIPDFLDDLGVSVIVSGDISGGAIEIFNEKGISVITGAKGHAKIAAEQYLQGSLKTNSAVCHEHIHQGECGN</sequence>
<protein>
    <recommendedName>
        <fullName evidence="1">Dinitrogenase iron-molybdenum cofactor biosynthesis domain-containing protein</fullName>
    </recommendedName>
</protein>
<organism evidence="2 3">
    <name type="scientific">Desulfosporosinus acidiphilus (strain DSM 22704 / JCM 16185 / SJ4)</name>
    <dbReference type="NCBI Taxonomy" id="646529"/>
    <lineage>
        <taxon>Bacteria</taxon>
        <taxon>Bacillati</taxon>
        <taxon>Bacillota</taxon>
        <taxon>Clostridia</taxon>
        <taxon>Eubacteriales</taxon>
        <taxon>Desulfitobacteriaceae</taxon>
        <taxon>Desulfosporosinus</taxon>
    </lineage>
</organism>
<dbReference type="SUPFAM" id="SSF53146">
    <property type="entry name" value="Nitrogenase accessory factor-like"/>
    <property type="match status" value="1"/>
</dbReference>
<proteinExistence type="predicted"/>
<dbReference type="CDD" id="cd00851">
    <property type="entry name" value="MTH1175"/>
    <property type="match status" value="1"/>
</dbReference>
<evidence type="ECO:0000259" key="1">
    <source>
        <dbReference type="Pfam" id="PF02579"/>
    </source>
</evidence>
<feature type="domain" description="Dinitrogenase iron-molybdenum cofactor biosynthesis" evidence="1">
    <location>
        <begin position="9"/>
        <end position="96"/>
    </location>
</feature>
<dbReference type="Pfam" id="PF02579">
    <property type="entry name" value="Nitro_FeMo-Co"/>
    <property type="match status" value="1"/>
</dbReference>
<dbReference type="InterPro" id="IPR036105">
    <property type="entry name" value="DiNase_FeMo-co_biosyn_sf"/>
</dbReference>
<keyword evidence="3" id="KW-1185">Reference proteome</keyword>
<dbReference type="PANTHER" id="PTHR42983">
    <property type="entry name" value="DINITROGENASE IRON-MOLYBDENUM COFACTOR PROTEIN-RELATED"/>
    <property type="match status" value="1"/>
</dbReference>
<dbReference type="InterPro" id="IPR033913">
    <property type="entry name" value="MTH1175_dom"/>
</dbReference>
<evidence type="ECO:0000313" key="3">
    <source>
        <dbReference type="Proteomes" id="UP000002892"/>
    </source>
</evidence>
<dbReference type="PANTHER" id="PTHR42983:SF1">
    <property type="entry name" value="IRON-MOLYBDENUM PROTEIN"/>
    <property type="match status" value="1"/>
</dbReference>
<dbReference type="KEGG" id="dai:Desaci_0834"/>
<dbReference type="eggNOG" id="COG1433">
    <property type="taxonomic scope" value="Bacteria"/>
</dbReference>
<dbReference type="STRING" id="646529.Desaci_0834"/>
<evidence type="ECO:0000313" key="2">
    <source>
        <dbReference type="EMBL" id="AFM39890.1"/>
    </source>
</evidence>
<dbReference type="EMBL" id="CP003639">
    <property type="protein sequence ID" value="AFM39890.1"/>
    <property type="molecule type" value="Genomic_DNA"/>
</dbReference>
<dbReference type="HOGENOM" id="CLU_104194_2_0_9"/>
<dbReference type="Proteomes" id="UP000002892">
    <property type="component" value="Chromosome"/>
</dbReference>